<evidence type="ECO:0000313" key="8">
    <source>
        <dbReference type="Proteomes" id="UP001500390"/>
    </source>
</evidence>
<feature type="domain" description="RDD" evidence="6">
    <location>
        <begin position="16"/>
        <end position="132"/>
    </location>
</feature>
<dbReference type="Pfam" id="PF06271">
    <property type="entry name" value="RDD"/>
    <property type="match status" value="1"/>
</dbReference>
<dbReference type="InterPro" id="IPR010432">
    <property type="entry name" value="RDD"/>
</dbReference>
<feature type="transmembrane region" description="Helical" evidence="5">
    <location>
        <begin position="22"/>
        <end position="42"/>
    </location>
</feature>
<keyword evidence="2 5" id="KW-0812">Transmembrane</keyword>
<comment type="subcellular location">
    <subcellularLocation>
        <location evidence="1">Membrane</location>
        <topology evidence="1">Multi-pass membrane protein</topology>
    </subcellularLocation>
</comment>
<dbReference type="Proteomes" id="UP001500390">
    <property type="component" value="Unassembled WGS sequence"/>
</dbReference>
<keyword evidence="8" id="KW-1185">Reference proteome</keyword>
<dbReference type="EMBL" id="BAABFX010000033">
    <property type="protein sequence ID" value="GAA4399043.1"/>
    <property type="molecule type" value="Genomic_DNA"/>
</dbReference>
<protein>
    <submittedName>
        <fullName evidence="7">RDD family protein</fullName>
    </submittedName>
</protein>
<evidence type="ECO:0000313" key="7">
    <source>
        <dbReference type="EMBL" id="GAA4399043.1"/>
    </source>
</evidence>
<proteinExistence type="predicted"/>
<organism evidence="7 8">
    <name type="scientific">Ornithinibacter aureus</name>
    <dbReference type="NCBI Taxonomy" id="622664"/>
    <lineage>
        <taxon>Bacteria</taxon>
        <taxon>Bacillati</taxon>
        <taxon>Actinomycetota</taxon>
        <taxon>Actinomycetes</taxon>
        <taxon>Micrococcales</taxon>
        <taxon>Intrasporangiaceae</taxon>
        <taxon>Ornithinibacter</taxon>
    </lineage>
</organism>
<comment type="caution">
    <text evidence="7">The sequence shown here is derived from an EMBL/GenBank/DDBJ whole genome shotgun (WGS) entry which is preliminary data.</text>
</comment>
<sequence>MDAVTSPPRALSPQGASLGRRFAAWAIDWVMCLFIVFGLLPYDIVLEPGAEPPLFLGVPQSSWALMGVFAALNIVLVSLTGSTVGHRLLGLQVWQVRPGSFPLQVVVRTALLCLFVPAIITRADGRAWHDSVAGTRIVRA</sequence>
<feature type="transmembrane region" description="Helical" evidence="5">
    <location>
        <begin position="62"/>
        <end position="89"/>
    </location>
</feature>
<accession>A0ABP8K0U2</accession>
<evidence type="ECO:0000256" key="5">
    <source>
        <dbReference type="SAM" id="Phobius"/>
    </source>
</evidence>
<evidence type="ECO:0000256" key="3">
    <source>
        <dbReference type="ARBA" id="ARBA00022989"/>
    </source>
</evidence>
<feature type="transmembrane region" description="Helical" evidence="5">
    <location>
        <begin position="101"/>
        <end position="120"/>
    </location>
</feature>
<name>A0ABP8K0U2_9MICO</name>
<gene>
    <name evidence="7" type="ORF">GCM10023153_24610</name>
</gene>
<evidence type="ECO:0000259" key="6">
    <source>
        <dbReference type="Pfam" id="PF06271"/>
    </source>
</evidence>
<evidence type="ECO:0000256" key="4">
    <source>
        <dbReference type="ARBA" id="ARBA00023136"/>
    </source>
</evidence>
<keyword evidence="3 5" id="KW-1133">Transmembrane helix</keyword>
<evidence type="ECO:0000256" key="2">
    <source>
        <dbReference type="ARBA" id="ARBA00022692"/>
    </source>
</evidence>
<keyword evidence="4 5" id="KW-0472">Membrane</keyword>
<evidence type="ECO:0000256" key="1">
    <source>
        <dbReference type="ARBA" id="ARBA00004141"/>
    </source>
</evidence>
<reference evidence="8" key="1">
    <citation type="journal article" date="2019" name="Int. J. Syst. Evol. Microbiol.">
        <title>The Global Catalogue of Microorganisms (GCM) 10K type strain sequencing project: providing services to taxonomists for standard genome sequencing and annotation.</title>
        <authorList>
            <consortium name="The Broad Institute Genomics Platform"/>
            <consortium name="The Broad Institute Genome Sequencing Center for Infectious Disease"/>
            <person name="Wu L."/>
            <person name="Ma J."/>
        </authorList>
    </citation>
    <scope>NUCLEOTIDE SEQUENCE [LARGE SCALE GENOMIC DNA]</scope>
    <source>
        <strain evidence="8">JCM 17738</strain>
    </source>
</reference>